<dbReference type="AlphaFoldDB" id="A0A1B0DR00"/>
<keyword evidence="2" id="KW-1185">Reference proteome</keyword>
<dbReference type="EnsemblMetazoa" id="PPAI010983-RA">
    <property type="protein sequence ID" value="PPAI010983-PA"/>
    <property type="gene ID" value="PPAI010983"/>
</dbReference>
<accession>A0A1B0DR00</accession>
<dbReference type="EMBL" id="AJVK01019507">
    <property type="status" value="NOT_ANNOTATED_CDS"/>
    <property type="molecule type" value="Genomic_DNA"/>
</dbReference>
<protein>
    <submittedName>
        <fullName evidence="1">Uncharacterized protein</fullName>
    </submittedName>
</protein>
<reference evidence="1" key="1">
    <citation type="submission" date="2022-08" db="UniProtKB">
        <authorList>
            <consortium name="EnsemblMetazoa"/>
        </authorList>
    </citation>
    <scope>IDENTIFICATION</scope>
    <source>
        <strain evidence="1">Israel</strain>
    </source>
</reference>
<sequence>MQIIHWTLMRSMNNWRPLEWCARLWRLRRPKIARRSISRRSRE</sequence>
<evidence type="ECO:0000313" key="2">
    <source>
        <dbReference type="Proteomes" id="UP000092462"/>
    </source>
</evidence>
<name>A0A1B0DR00_PHLPP</name>
<organism evidence="1 2">
    <name type="scientific">Phlebotomus papatasi</name>
    <name type="common">Sandfly</name>
    <dbReference type="NCBI Taxonomy" id="29031"/>
    <lineage>
        <taxon>Eukaryota</taxon>
        <taxon>Metazoa</taxon>
        <taxon>Ecdysozoa</taxon>
        <taxon>Arthropoda</taxon>
        <taxon>Hexapoda</taxon>
        <taxon>Insecta</taxon>
        <taxon>Pterygota</taxon>
        <taxon>Neoptera</taxon>
        <taxon>Endopterygota</taxon>
        <taxon>Diptera</taxon>
        <taxon>Nematocera</taxon>
        <taxon>Psychodoidea</taxon>
        <taxon>Psychodidae</taxon>
        <taxon>Phlebotomus</taxon>
        <taxon>Phlebotomus</taxon>
    </lineage>
</organism>
<dbReference type="Proteomes" id="UP000092462">
    <property type="component" value="Unassembled WGS sequence"/>
</dbReference>
<evidence type="ECO:0000313" key="1">
    <source>
        <dbReference type="EnsemblMetazoa" id="PPAI010983-PA"/>
    </source>
</evidence>
<dbReference type="VEuPathDB" id="VectorBase:PPAI010983"/>
<proteinExistence type="predicted"/>